<keyword evidence="1" id="KW-1133">Transmembrane helix</keyword>
<dbReference type="Proteomes" id="UP001224661">
    <property type="component" value="Unassembled WGS sequence"/>
</dbReference>
<dbReference type="RefSeq" id="WP_282510237.1">
    <property type="nucleotide sequence ID" value="NZ_JASCIR010000002.1"/>
</dbReference>
<keyword evidence="3" id="KW-1185">Reference proteome</keyword>
<comment type="caution">
    <text evidence="2">The sequence shown here is derived from an EMBL/GenBank/DDBJ whole genome shotgun (WGS) entry which is preliminary data.</text>
</comment>
<accession>A0ABT6RLG1</accession>
<evidence type="ECO:0000256" key="1">
    <source>
        <dbReference type="SAM" id="Phobius"/>
    </source>
</evidence>
<reference evidence="2 3" key="1">
    <citation type="submission" date="2023-05" db="EMBL/GenBank/DDBJ databases">
        <title>Draft genome sequence of Streptomyces sp. B-S-A8 isolated from a cave soil in Thailand.</title>
        <authorList>
            <person name="Chamroensaksri N."/>
            <person name="Muangham S."/>
        </authorList>
    </citation>
    <scope>NUCLEOTIDE SEQUENCE [LARGE SCALE GENOMIC DNA]</scope>
    <source>
        <strain evidence="2 3">B-S-A8</strain>
    </source>
</reference>
<sequence length="230" mass="25580">MTITVRLSRRLKDKKEVEADDGALVWELWVRTSAPENPAPAQPYAYAERLLPPGGLKEYRKSRGDGARHFVLWADRHRQQALARVVTRPAPEGQAPTYEILGAAGESLAVVTRKRALTGGCRTRWTVQQVGGQPAVGRKGNPFWWAVWWLILPIQIVIAVGSIIGGGDIARTPRRIKWRSEGRGVLDWTDNLNLAVADPGHWDPRVTAGLVTLLKSWDGILGDSWDKEND</sequence>
<feature type="transmembrane region" description="Helical" evidence="1">
    <location>
        <begin position="143"/>
        <end position="170"/>
    </location>
</feature>
<name>A0ABT6RLG1_9ACTN</name>
<gene>
    <name evidence="2" type="ORF">QIS99_03435</name>
</gene>
<dbReference type="EMBL" id="JASCIR010000002">
    <property type="protein sequence ID" value="MDI3385273.1"/>
    <property type="molecule type" value="Genomic_DNA"/>
</dbReference>
<protein>
    <submittedName>
        <fullName evidence="2">Uncharacterized protein</fullName>
    </submittedName>
</protein>
<evidence type="ECO:0000313" key="3">
    <source>
        <dbReference type="Proteomes" id="UP001224661"/>
    </source>
</evidence>
<evidence type="ECO:0000313" key="2">
    <source>
        <dbReference type="EMBL" id="MDI3385273.1"/>
    </source>
</evidence>
<proteinExistence type="predicted"/>
<keyword evidence="1" id="KW-0812">Transmembrane</keyword>
<organism evidence="2 3">
    <name type="scientific">Streptomyces solicavernae</name>
    <dbReference type="NCBI Taxonomy" id="3043614"/>
    <lineage>
        <taxon>Bacteria</taxon>
        <taxon>Bacillati</taxon>
        <taxon>Actinomycetota</taxon>
        <taxon>Actinomycetes</taxon>
        <taxon>Kitasatosporales</taxon>
        <taxon>Streptomycetaceae</taxon>
        <taxon>Streptomyces</taxon>
    </lineage>
</organism>
<keyword evidence="1" id="KW-0472">Membrane</keyword>